<dbReference type="SUPFAM" id="SSF54001">
    <property type="entry name" value="Cysteine proteinases"/>
    <property type="match status" value="1"/>
</dbReference>
<gene>
    <name evidence="9" type="ORF">LVY72_02455</name>
</gene>
<dbReference type="RefSeq" id="WP_237817855.1">
    <property type="nucleotide sequence ID" value="NZ_JAKLTQ010000001.1"/>
</dbReference>
<dbReference type="Gene3D" id="3.90.1720.10">
    <property type="entry name" value="endopeptidase domain like (from Nostoc punctiforme)"/>
    <property type="match status" value="1"/>
</dbReference>
<evidence type="ECO:0000256" key="2">
    <source>
        <dbReference type="ARBA" id="ARBA00022670"/>
    </source>
</evidence>
<evidence type="ECO:0000259" key="7">
    <source>
        <dbReference type="PROSITE" id="PS51782"/>
    </source>
</evidence>
<evidence type="ECO:0000256" key="3">
    <source>
        <dbReference type="ARBA" id="ARBA00022729"/>
    </source>
</evidence>
<evidence type="ECO:0000313" key="10">
    <source>
        <dbReference type="Proteomes" id="UP001165368"/>
    </source>
</evidence>
<comment type="similarity">
    <text evidence="1">Belongs to the peptidase C40 family.</text>
</comment>
<dbReference type="EMBL" id="JAKLTQ010000001">
    <property type="protein sequence ID" value="MCG2620770.1"/>
    <property type="molecule type" value="Genomic_DNA"/>
</dbReference>
<keyword evidence="6" id="KW-0788">Thiol protease</keyword>
<evidence type="ECO:0000313" key="9">
    <source>
        <dbReference type="EMBL" id="MCG2620770.1"/>
    </source>
</evidence>
<dbReference type="Proteomes" id="UP001165368">
    <property type="component" value="Unassembled WGS sequence"/>
</dbReference>
<dbReference type="SUPFAM" id="SSF54106">
    <property type="entry name" value="LysM domain"/>
    <property type="match status" value="1"/>
</dbReference>
<keyword evidence="10" id="KW-1185">Reference proteome</keyword>
<proteinExistence type="inferred from homology"/>
<keyword evidence="5" id="KW-0378">Hydrolase</keyword>
<evidence type="ECO:0000256" key="1">
    <source>
        <dbReference type="ARBA" id="ARBA00007074"/>
    </source>
</evidence>
<evidence type="ECO:0000256" key="6">
    <source>
        <dbReference type="ARBA" id="ARBA00022807"/>
    </source>
</evidence>
<keyword evidence="3" id="KW-0732">Signal</keyword>
<dbReference type="Pfam" id="PF00877">
    <property type="entry name" value="NLPC_P60"/>
    <property type="match status" value="1"/>
</dbReference>
<dbReference type="CDD" id="cd00118">
    <property type="entry name" value="LysM"/>
    <property type="match status" value="1"/>
</dbReference>
<dbReference type="PANTHER" id="PTHR47053:SF1">
    <property type="entry name" value="MUREIN DD-ENDOPEPTIDASE MEPH-RELATED"/>
    <property type="match status" value="1"/>
</dbReference>
<evidence type="ECO:0000259" key="8">
    <source>
        <dbReference type="PROSITE" id="PS51935"/>
    </source>
</evidence>
<organism evidence="9 10">
    <name type="scientific">Arthrobacter hankyongi</name>
    <dbReference type="NCBI Taxonomy" id="2904801"/>
    <lineage>
        <taxon>Bacteria</taxon>
        <taxon>Bacillati</taxon>
        <taxon>Actinomycetota</taxon>
        <taxon>Actinomycetes</taxon>
        <taxon>Micrococcales</taxon>
        <taxon>Micrococcaceae</taxon>
        <taxon>Arthrobacter</taxon>
    </lineage>
</organism>
<dbReference type="InterPro" id="IPR018392">
    <property type="entry name" value="LysM"/>
</dbReference>
<name>A0ABS9L2A6_9MICC</name>
<accession>A0ABS9L2A6</accession>
<protein>
    <submittedName>
        <fullName evidence="9">LysM peptidoglycan-binding domain-containing C40 family peptidase</fullName>
    </submittedName>
</protein>
<keyword evidence="4" id="KW-0677">Repeat</keyword>
<dbReference type="PROSITE" id="PS51935">
    <property type="entry name" value="NLPC_P60"/>
    <property type="match status" value="1"/>
</dbReference>
<dbReference type="InterPro" id="IPR000064">
    <property type="entry name" value="NLP_P60_dom"/>
</dbReference>
<dbReference type="PANTHER" id="PTHR47053">
    <property type="entry name" value="MUREIN DD-ENDOPEPTIDASE MEPH-RELATED"/>
    <property type="match status" value="1"/>
</dbReference>
<sequence>MFKSNRARHRAVKSSNFNAITVGRSAAVLTAASGIVLTAGMPAQAYAGSIDSESYTAPASQTEVAPAAAKAATSAQTHTVLPGDTLANIAAQYGVSLDDVFAANGLDASSIIYPGDSIKLSGGAAAAAPAAKAAQSDTSSFSVSAASVNIKPVSASSSSIASLAKSMVGSPYVWGGTSTSGWDCSGFTKWVYAQHGISLPRVTTDQAAALTPTGNPQPGDLVLQNGGSHIGIYLGGGQMVSALNPADGTQIHSVNAMPVDGYYTAR</sequence>
<dbReference type="Pfam" id="PF01476">
    <property type="entry name" value="LysM"/>
    <property type="match status" value="1"/>
</dbReference>
<feature type="domain" description="NlpC/P60" evidence="8">
    <location>
        <begin position="154"/>
        <end position="266"/>
    </location>
</feature>
<feature type="domain" description="LysM" evidence="7">
    <location>
        <begin position="76"/>
        <end position="120"/>
    </location>
</feature>
<dbReference type="InterPro" id="IPR051202">
    <property type="entry name" value="Peptidase_C40"/>
</dbReference>
<evidence type="ECO:0000256" key="4">
    <source>
        <dbReference type="ARBA" id="ARBA00022737"/>
    </source>
</evidence>
<dbReference type="PROSITE" id="PS51782">
    <property type="entry name" value="LYSM"/>
    <property type="match status" value="1"/>
</dbReference>
<dbReference type="Gene3D" id="3.10.350.10">
    <property type="entry name" value="LysM domain"/>
    <property type="match status" value="1"/>
</dbReference>
<dbReference type="InterPro" id="IPR036779">
    <property type="entry name" value="LysM_dom_sf"/>
</dbReference>
<reference evidence="9" key="1">
    <citation type="submission" date="2022-01" db="EMBL/GenBank/DDBJ databases">
        <authorList>
            <person name="Jo J.-H."/>
            <person name="Im W.-T."/>
        </authorList>
    </citation>
    <scope>NUCLEOTIDE SEQUENCE</scope>
    <source>
        <strain evidence="9">I2-34</strain>
    </source>
</reference>
<keyword evidence="2" id="KW-0645">Protease</keyword>
<evidence type="ECO:0000256" key="5">
    <source>
        <dbReference type="ARBA" id="ARBA00022801"/>
    </source>
</evidence>
<comment type="caution">
    <text evidence="9">The sequence shown here is derived from an EMBL/GenBank/DDBJ whole genome shotgun (WGS) entry which is preliminary data.</text>
</comment>
<dbReference type="SMART" id="SM00257">
    <property type="entry name" value="LysM"/>
    <property type="match status" value="1"/>
</dbReference>
<dbReference type="InterPro" id="IPR038765">
    <property type="entry name" value="Papain-like_cys_pep_sf"/>
</dbReference>